<evidence type="ECO:0000313" key="2">
    <source>
        <dbReference type="Proteomes" id="UP000036367"/>
    </source>
</evidence>
<dbReference type="OrthoDB" id="214626at2"/>
<dbReference type="PATRIC" id="fig|595434.4.peg.1680"/>
<evidence type="ECO:0000313" key="1">
    <source>
        <dbReference type="EMBL" id="KLU05910.1"/>
    </source>
</evidence>
<protein>
    <submittedName>
        <fullName evidence="1">Uncharacterized protein</fullName>
    </submittedName>
</protein>
<gene>
    <name evidence="1" type="ORF">RISK_001761</name>
</gene>
<name>A0A0J1BHB0_RHOIS</name>
<proteinExistence type="predicted"/>
<keyword evidence="2" id="KW-1185">Reference proteome</keyword>
<dbReference type="EMBL" id="LECT01000016">
    <property type="protein sequence ID" value="KLU05910.1"/>
    <property type="molecule type" value="Genomic_DNA"/>
</dbReference>
<comment type="caution">
    <text evidence="1">The sequence shown here is derived from an EMBL/GenBank/DDBJ whole genome shotgun (WGS) entry which is preliminary data.</text>
</comment>
<organism evidence="1 2">
    <name type="scientific">Rhodopirellula islandica</name>
    <dbReference type="NCBI Taxonomy" id="595434"/>
    <lineage>
        <taxon>Bacteria</taxon>
        <taxon>Pseudomonadati</taxon>
        <taxon>Planctomycetota</taxon>
        <taxon>Planctomycetia</taxon>
        <taxon>Pirellulales</taxon>
        <taxon>Pirellulaceae</taxon>
        <taxon>Rhodopirellula</taxon>
    </lineage>
</organism>
<dbReference type="RefSeq" id="WP_047813603.1">
    <property type="nucleotide sequence ID" value="NZ_LECT01000016.1"/>
</dbReference>
<accession>A0A0J1BHB0</accession>
<dbReference type="AlphaFoldDB" id="A0A0J1BHB0"/>
<sequence>MSRFLFGMLTGAVLMYGSMHYHLVRGAEGFFLVPKISNNLQDVYVDIRDYTLDDWKEHKPLAAAIMKSNQSELLSDSTLTGFRENVHTLVDGLFSKQ</sequence>
<dbReference type="Proteomes" id="UP000036367">
    <property type="component" value="Unassembled WGS sequence"/>
</dbReference>
<reference evidence="1" key="1">
    <citation type="submission" date="2015-05" db="EMBL/GenBank/DDBJ databases">
        <title>Permanent draft genome of Rhodopirellula islandicus K833.</title>
        <authorList>
            <person name="Kizina J."/>
            <person name="Richter M."/>
            <person name="Glockner F.O."/>
            <person name="Harder J."/>
        </authorList>
    </citation>
    <scope>NUCLEOTIDE SEQUENCE [LARGE SCALE GENOMIC DNA]</scope>
    <source>
        <strain evidence="1">K833</strain>
    </source>
</reference>
<dbReference type="STRING" id="595434.RISK_001761"/>